<keyword evidence="4" id="KW-1185">Reference proteome</keyword>
<feature type="transmembrane region" description="Helical" evidence="1">
    <location>
        <begin position="157"/>
        <end position="175"/>
    </location>
</feature>
<reference evidence="3" key="1">
    <citation type="submission" date="2024-03" db="EMBL/GenBank/DDBJ databases">
        <title>WGS assembly of Saponaria officinalis var. Norfolk2.</title>
        <authorList>
            <person name="Jenkins J."/>
            <person name="Shu S."/>
            <person name="Grimwood J."/>
            <person name="Barry K."/>
            <person name="Goodstein D."/>
            <person name="Schmutz J."/>
            <person name="Leebens-Mack J."/>
            <person name="Osbourn A."/>
        </authorList>
    </citation>
    <scope>NUCLEOTIDE SEQUENCE [LARGE SCALE GENOMIC DNA]</scope>
    <source>
        <strain evidence="3">JIC</strain>
    </source>
</reference>
<evidence type="ECO:0000259" key="2">
    <source>
        <dbReference type="Pfam" id="PF13968"/>
    </source>
</evidence>
<feature type="domain" description="DUF4220" evidence="2">
    <location>
        <begin position="59"/>
        <end position="292"/>
    </location>
</feature>
<name>A0AAW1I0P5_SAPOF</name>
<accession>A0AAW1I0P5</accession>
<dbReference type="Pfam" id="PF13968">
    <property type="entry name" value="DUF4220"/>
    <property type="match status" value="1"/>
</dbReference>
<organism evidence="3 4">
    <name type="scientific">Saponaria officinalis</name>
    <name type="common">Common soapwort</name>
    <name type="synonym">Lychnis saponaria</name>
    <dbReference type="NCBI Taxonomy" id="3572"/>
    <lineage>
        <taxon>Eukaryota</taxon>
        <taxon>Viridiplantae</taxon>
        <taxon>Streptophyta</taxon>
        <taxon>Embryophyta</taxon>
        <taxon>Tracheophyta</taxon>
        <taxon>Spermatophyta</taxon>
        <taxon>Magnoliopsida</taxon>
        <taxon>eudicotyledons</taxon>
        <taxon>Gunneridae</taxon>
        <taxon>Pentapetalae</taxon>
        <taxon>Caryophyllales</taxon>
        <taxon>Caryophyllaceae</taxon>
        <taxon>Caryophylleae</taxon>
        <taxon>Saponaria</taxon>
    </lineage>
</organism>
<keyword evidence="1" id="KW-0812">Transmembrane</keyword>
<evidence type="ECO:0000313" key="3">
    <source>
        <dbReference type="EMBL" id="KAK9682541.1"/>
    </source>
</evidence>
<comment type="caution">
    <text evidence="3">The sequence shown here is derived from an EMBL/GenBank/DDBJ whole genome shotgun (WGS) entry which is preliminary data.</text>
</comment>
<sequence length="294" mass="33358">MHHKLIPNTYNISKRWKNLWQTKEIHVLMLLSLLIQFILTFFAPRRKTVSKATLSLLMWLLYLSADAVALYAIGLISKNNFPGDSASTNIGCHVAQNAGLLALWAPFLLLHLGGPDTITALALQDNELWHRHDLQLTAQVVLTVYVFFRAFAGKIDVYVLIPTVLMFLDGCVKYIERTCALYSASVEKIRDAITRKPEEASPNYSRLMEEYSSARNAGIPVSLDDVSAKAETPLDENNRPTNSDSSGRVWFEFEENDEMIRDAHNCYVKVQGLLADAYLSLKDRDEIRTFFLKK</sequence>
<dbReference type="Proteomes" id="UP001443914">
    <property type="component" value="Unassembled WGS sequence"/>
</dbReference>
<protein>
    <recommendedName>
        <fullName evidence="2">DUF4220 domain-containing protein</fullName>
    </recommendedName>
</protein>
<proteinExistence type="predicted"/>
<keyword evidence="1" id="KW-1133">Transmembrane helix</keyword>
<dbReference type="EMBL" id="JBDFQZ010000010">
    <property type="protein sequence ID" value="KAK9682541.1"/>
    <property type="molecule type" value="Genomic_DNA"/>
</dbReference>
<keyword evidence="1" id="KW-0472">Membrane</keyword>
<gene>
    <name evidence="3" type="ORF">RND81_10G081100</name>
</gene>
<dbReference type="InterPro" id="IPR025315">
    <property type="entry name" value="DUF4220"/>
</dbReference>
<dbReference type="AlphaFoldDB" id="A0AAW1I0P5"/>
<dbReference type="PANTHER" id="PTHR31325">
    <property type="entry name" value="OS01G0798800 PROTEIN-RELATED"/>
    <property type="match status" value="1"/>
</dbReference>
<feature type="transmembrane region" description="Helical" evidence="1">
    <location>
        <begin position="56"/>
        <end position="74"/>
    </location>
</feature>
<evidence type="ECO:0000313" key="4">
    <source>
        <dbReference type="Proteomes" id="UP001443914"/>
    </source>
</evidence>
<feature type="transmembrane region" description="Helical" evidence="1">
    <location>
        <begin position="25"/>
        <end position="44"/>
    </location>
</feature>
<evidence type="ECO:0000256" key="1">
    <source>
        <dbReference type="SAM" id="Phobius"/>
    </source>
</evidence>